<evidence type="ECO:0000313" key="9">
    <source>
        <dbReference type="EMBL" id="VAW10087.1"/>
    </source>
</evidence>
<dbReference type="PROSITE" id="PS51007">
    <property type="entry name" value="CYTC"/>
    <property type="match status" value="2"/>
</dbReference>
<dbReference type="AlphaFoldDB" id="A0A3B0T9N9"/>
<evidence type="ECO:0000256" key="1">
    <source>
        <dbReference type="ARBA" id="ARBA00004418"/>
    </source>
</evidence>
<dbReference type="GO" id="GO:0009055">
    <property type="term" value="F:electron transfer activity"/>
    <property type="evidence" value="ECO:0007669"/>
    <property type="project" value="InterPro"/>
</dbReference>
<gene>
    <name evidence="9" type="ORF">MNBD_ALPHA09-1090</name>
</gene>
<keyword evidence="2" id="KW-0349">Heme</keyword>
<evidence type="ECO:0000256" key="2">
    <source>
        <dbReference type="ARBA" id="ARBA00022617"/>
    </source>
</evidence>
<keyword evidence="9" id="KW-0575">Peroxidase</keyword>
<dbReference type="GO" id="GO:0042597">
    <property type="term" value="C:periplasmic space"/>
    <property type="evidence" value="ECO:0007669"/>
    <property type="project" value="UniProtKB-SubCell"/>
</dbReference>
<feature type="domain" description="Cytochrome c" evidence="8">
    <location>
        <begin position="53"/>
        <end position="157"/>
    </location>
</feature>
<keyword evidence="7" id="KW-0408">Iron</keyword>
<dbReference type="GO" id="GO:0046872">
    <property type="term" value="F:metal ion binding"/>
    <property type="evidence" value="ECO:0007669"/>
    <property type="project" value="UniProtKB-KW"/>
</dbReference>
<comment type="subcellular location">
    <subcellularLocation>
        <location evidence="1">Periplasm</location>
    </subcellularLocation>
</comment>
<protein>
    <submittedName>
        <fullName evidence="9">Cytochrome c551 peroxidase</fullName>
        <ecNumber evidence="9">1.11.1.5</ecNumber>
    </submittedName>
</protein>
<keyword evidence="3" id="KW-0479">Metal-binding</keyword>
<dbReference type="InterPro" id="IPR009056">
    <property type="entry name" value="Cyt_c-like_dom"/>
</dbReference>
<proteinExistence type="predicted"/>
<evidence type="ECO:0000256" key="3">
    <source>
        <dbReference type="ARBA" id="ARBA00022723"/>
    </source>
</evidence>
<dbReference type="InterPro" id="IPR004852">
    <property type="entry name" value="Di-haem_cyt_c_peroxidsae"/>
</dbReference>
<evidence type="ECO:0000256" key="6">
    <source>
        <dbReference type="ARBA" id="ARBA00023002"/>
    </source>
</evidence>
<dbReference type="GO" id="GO:0004130">
    <property type="term" value="F:cytochrome-c peroxidase activity"/>
    <property type="evidence" value="ECO:0007669"/>
    <property type="project" value="UniProtKB-EC"/>
</dbReference>
<dbReference type="Gene3D" id="1.10.760.10">
    <property type="entry name" value="Cytochrome c-like domain"/>
    <property type="match status" value="2"/>
</dbReference>
<keyword evidence="5" id="KW-0574">Periplasm</keyword>
<dbReference type="InterPro" id="IPR051395">
    <property type="entry name" value="Cytochrome_c_Peroxidase/MauG"/>
</dbReference>
<feature type="domain" description="Cytochrome c" evidence="8">
    <location>
        <begin position="205"/>
        <end position="364"/>
    </location>
</feature>
<evidence type="ECO:0000256" key="7">
    <source>
        <dbReference type="ARBA" id="ARBA00023004"/>
    </source>
</evidence>
<name>A0A3B0T9N9_9ZZZZ</name>
<reference evidence="9" key="1">
    <citation type="submission" date="2018-06" db="EMBL/GenBank/DDBJ databases">
        <authorList>
            <person name="Zhirakovskaya E."/>
        </authorList>
    </citation>
    <scope>NUCLEOTIDE SEQUENCE</scope>
</reference>
<keyword evidence="4" id="KW-0732">Signal</keyword>
<evidence type="ECO:0000256" key="4">
    <source>
        <dbReference type="ARBA" id="ARBA00022729"/>
    </source>
</evidence>
<dbReference type="EMBL" id="UOEM01000004">
    <property type="protein sequence ID" value="VAW10087.1"/>
    <property type="molecule type" value="Genomic_DNA"/>
</dbReference>
<sequence length="386" mass="42528">MKMGSKLPLTAIAVSFGLLVLGLGTPAALADENPPLAALGLPPIPADNKQSPEKIELGKLLFFDSRIGGDASVSCADCHEPKQGWGFNDPLSRGYPGVVHWRNSHTVINAAYLSKLFWAGSSKSLESQAPSAALGAISGNGERDMVEARLAFIPEYVKRFNDVFGDDWPKVNNVWKAIAAFERTLIVNDTPFDKYMNGDKAALSEQQVRGLALFEGKAGCIACHNGPLLTDEKYYNLGIPRADEWLDNGMAQVTFRYEQYAKGVTEELYRKVKDDLGLYYRTKQKTDMGKFRTAPLRYTAYTAPFMHNGKFFDFEEVIDFYNEGGDENEMTDGTLASNKTPLLKPLNLSDEEKEDLAAFLESLSGDEIKMARPKLPSYAPLPAAAN</sequence>
<keyword evidence="6 9" id="KW-0560">Oxidoreductase</keyword>
<evidence type="ECO:0000259" key="8">
    <source>
        <dbReference type="PROSITE" id="PS51007"/>
    </source>
</evidence>
<dbReference type="Pfam" id="PF03150">
    <property type="entry name" value="CCP_MauG"/>
    <property type="match status" value="1"/>
</dbReference>
<dbReference type="SUPFAM" id="SSF46626">
    <property type="entry name" value="Cytochrome c"/>
    <property type="match status" value="2"/>
</dbReference>
<dbReference type="PANTHER" id="PTHR30600">
    <property type="entry name" value="CYTOCHROME C PEROXIDASE-RELATED"/>
    <property type="match status" value="1"/>
</dbReference>
<dbReference type="PIRSF" id="PIRSF000294">
    <property type="entry name" value="Cytochrome-c_peroxidase"/>
    <property type="match status" value="1"/>
</dbReference>
<evidence type="ECO:0000256" key="5">
    <source>
        <dbReference type="ARBA" id="ARBA00022764"/>
    </source>
</evidence>
<dbReference type="EC" id="1.11.1.5" evidence="9"/>
<accession>A0A3B0T9N9</accession>
<dbReference type="GO" id="GO:0020037">
    <property type="term" value="F:heme binding"/>
    <property type="evidence" value="ECO:0007669"/>
    <property type="project" value="InterPro"/>
</dbReference>
<organism evidence="9">
    <name type="scientific">hydrothermal vent metagenome</name>
    <dbReference type="NCBI Taxonomy" id="652676"/>
    <lineage>
        <taxon>unclassified sequences</taxon>
        <taxon>metagenomes</taxon>
        <taxon>ecological metagenomes</taxon>
    </lineage>
</organism>
<dbReference type="InterPro" id="IPR036909">
    <property type="entry name" value="Cyt_c-like_dom_sf"/>
</dbReference>
<dbReference type="PANTHER" id="PTHR30600:SF10">
    <property type="entry name" value="BLL6722 PROTEIN"/>
    <property type="match status" value="1"/>
</dbReference>
<dbReference type="InterPro" id="IPR026259">
    <property type="entry name" value="MauG/Cytc_peroxidase"/>
</dbReference>